<dbReference type="CDD" id="cd21133">
    <property type="entry name" value="EVE"/>
    <property type="match status" value="1"/>
</dbReference>
<organism evidence="2">
    <name type="scientific">uncultured marine group II/III euryarchaeote AD1000_20_C05</name>
    <dbReference type="NCBI Taxonomy" id="1457735"/>
    <lineage>
        <taxon>Archaea</taxon>
        <taxon>Methanobacteriati</taxon>
        <taxon>Methanobacteriota</taxon>
        <taxon>environmental samples</taxon>
    </lineage>
</organism>
<protein>
    <recommendedName>
        <fullName evidence="1">EVE domain-containing protein</fullName>
    </recommendedName>
</protein>
<sequence>MVTRHIQAPDSLADGMAHWLMKSEPHVYPWSQLVEDGSTHWDGVRNYQARNLMRDNMSVGDLVLFYHSNCKPPHVAGVAKVCREAYPDFTAQDPSSNYFDPKASPENPRWMMVDIEAVCEMDSVGLPELRANGDLEGMPLLQRGQRLSVQPVSKNHFEVVCLMGGLSGVPE</sequence>
<dbReference type="PANTHER" id="PTHR14087">
    <property type="entry name" value="THYMOCYTE NUCLEAR PROTEIN 1"/>
    <property type="match status" value="1"/>
</dbReference>
<dbReference type="SUPFAM" id="SSF88697">
    <property type="entry name" value="PUA domain-like"/>
    <property type="match status" value="1"/>
</dbReference>
<evidence type="ECO:0000313" key="2">
    <source>
        <dbReference type="EMBL" id="AIE92259.1"/>
    </source>
</evidence>
<dbReference type="Gene3D" id="3.10.590.10">
    <property type="entry name" value="ph1033 like domains"/>
    <property type="match status" value="1"/>
</dbReference>
<reference evidence="2" key="1">
    <citation type="journal article" date="2014" name="Genome Biol. Evol.">
        <title>Pangenome evidence for extensive interdomain horizontal transfer affecting lineage core and shell genes in uncultured planktonic thaumarchaeota and euryarchaeota.</title>
        <authorList>
            <person name="Deschamps P."/>
            <person name="Zivanovic Y."/>
            <person name="Moreira D."/>
            <person name="Rodriguez-Valera F."/>
            <person name="Lopez-Garcia P."/>
        </authorList>
    </citation>
    <scope>NUCLEOTIDE SEQUENCE</scope>
</reference>
<dbReference type="EMBL" id="KF900360">
    <property type="protein sequence ID" value="AIE92259.1"/>
    <property type="molecule type" value="Genomic_DNA"/>
</dbReference>
<feature type="domain" description="EVE" evidence="1">
    <location>
        <begin position="17"/>
        <end position="161"/>
    </location>
</feature>
<evidence type="ECO:0000259" key="1">
    <source>
        <dbReference type="Pfam" id="PF01878"/>
    </source>
</evidence>
<accession>A0A075FLJ5</accession>
<dbReference type="PANTHER" id="PTHR14087:SF7">
    <property type="entry name" value="THYMOCYTE NUCLEAR PROTEIN 1"/>
    <property type="match status" value="1"/>
</dbReference>
<proteinExistence type="predicted"/>
<dbReference type="Pfam" id="PF01878">
    <property type="entry name" value="EVE"/>
    <property type="match status" value="1"/>
</dbReference>
<dbReference type="InterPro" id="IPR002740">
    <property type="entry name" value="EVE_domain"/>
</dbReference>
<dbReference type="InterPro" id="IPR015947">
    <property type="entry name" value="PUA-like_sf"/>
</dbReference>
<dbReference type="InterPro" id="IPR047197">
    <property type="entry name" value="THYN1-like_EVE"/>
</dbReference>
<name>A0A075FLJ5_9EURY</name>
<dbReference type="InterPro" id="IPR052181">
    <property type="entry name" value="5hmC_binding"/>
</dbReference>
<dbReference type="AlphaFoldDB" id="A0A075FLJ5"/>